<feature type="region of interest" description="Disordered" evidence="1">
    <location>
        <begin position="469"/>
        <end position="545"/>
    </location>
</feature>
<dbReference type="SMART" id="SM00450">
    <property type="entry name" value="RHOD"/>
    <property type="match status" value="1"/>
</dbReference>
<proteinExistence type="predicted"/>
<dbReference type="Pfam" id="PF00581">
    <property type="entry name" value="Rhodanese"/>
    <property type="match status" value="1"/>
</dbReference>
<comment type="caution">
    <text evidence="3">The sequence shown here is derived from an EMBL/GenBank/DDBJ whole genome shotgun (WGS) entry which is preliminary data.</text>
</comment>
<feature type="compositionally biased region" description="Basic and acidic residues" evidence="1">
    <location>
        <begin position="905"/>
        <end position="914"/>
    </location>
</feature>
<evidence type="ECO:0000313" key="4">
    <source>
        <dbReference type="Proteomes" id="UP000239649"/>
    </source>
</evidence>
<accession>A0A2P6VE90</accession>
<name>A0A2P6VE90_9CHLO</name>
<dbReference type="EMBL" id="LHPF02000010">
    <property type="protein sequence ID" value="PSC72398.1"/>
    <property type="molecule type" value="Genomic_DNA"/>
</dbReference>
<dbReference type="AlphaFoldDB" id="A0A2P6VE90"/>
<dbReference type="PANTHER" id="PTHR34209">
    <property type="entry name" value="RHODANESE/CELL CYCLE CONTROL PHOSPHATASE SUPERFAMILY PROTEIN"/>
    <property type="match status" value="1"/>
</dbReference>
<dbReference type="STRING" id="554055.A0A2P6VE90"/>
<gene>
    <name evidence="3" type="ORF">C2E20_4241</name>
</gene>
<feature type="compositionally biased region" description="Low complexity" evidence="1">
    <location>
        <begin position="528"/>
        <end position="545"/>
    </location>
</feature>
<evidence type="ECO:0000256" key="1">
    <source>
        <dbReference type="SAM" id="MobiDB-lite"/>
    </source>
</evidence>
<dbReference type="SUPFAM" id="SSF52821">
    <property type="entry name" value="Rhodanese/Cell cycle control phosphatase"/>
    <property type="match status" value="1"/>
</dbReference>
<reference evidence="3 4" key="1">
    <citation type="journal article" date="2018" name="Plant J.">
        <title>Genome sequences of Chlorella sorokiniana UTEX 1602 and Micractinium conductrix SAG 241.80: implications to maltose excretion by a green alga.</title>
        <authorList>
            <person name="Arriola M.B."/>
            <person name="Velmurugan N."/>
            <person name="Zhang Y."/>
            <person name="Plunkett M.H."/>
            <person name="Hondzo H."/>
            <person name="Barney B.M."/>
        </authorList>
    </citation>
    <scope>NUCLEOTIDE SEQUENCE [LARGE SCALE GENOMIC DNA]</scope>
    <source>
        <strain evidence="3 4">SAG 241.80</strain>
    </source>
</reference>
<dbReference type="GO" id="GO:0071277">
    <property type="term" value="P:cellular response to calcium ion"/>
    <property type="evidence" value="ECO:0007669"/>
    <property type="project" value="InterPro"/>
</dbReference>
<dbReference type="PANTHER" id="PTHR34209:SF1">
    <property type="entry name" value="CALCIUM SENSING RECEPTOR, CHLOROPLASTIC"/>
    <property type="match status" value="1"/>
</dbReference>
<evidence type="ECO:0000259" key="2">
    <source>
        <dbReference type="PROSITE" id="PS50206"/>
    </source>
</evidence>
<evidence type="ECO:0000313" key="3">
    <source>
        <dbReference type="EMBL" id="PSC72398.1"/>
    </source>
</evidence>
<dbReference type="GO" id="GO:0009704">
    <property type="term" value="P:de-etiolation"/>
    <property type="evidence" value="ECO:0007669"/>
    <property type="project" value="InterPro"/>
</dbReference>
<sequence>MAAAKTAGMKLASGLGGSTRLLAARRGAACRRARSTAVVAAVDRADLRERLPVTVAGLSLVVGAMPAAAQAADVDSAVSTVVDIVKATGEVVKQGVSAAQTGAEYAKAAYDQVAPVVKTAVEAAAPVVQEGVKAAADAAGPVVQSGLQTAKEALATSGVPSLDSAAAEPLVKGTEQAVSTAKPFVEQAITFLTTTEPTLLAEYAVGLVAAWYLAPPLVKLAFGSLRGYAGDASPAAALTAVESDGNAVIVDLRSVREKEAAGSPDIPNSGRLIELEYAAIEDRKVRSQLRNAGDLEIKVTALQLASLKRLGRGSTIFLMDRTGSGAAKAIAKALAARGFGRVYLIKGGFQGWVASKLRVKAASVVSRVEVLPPGTFGVGPSYDRRSPSPRPLPSGSRSTAGGRAIPAVANSMASAVGELGAILRGGEPGTQQEAADGGAAAAAAAAAAAGQPGVDISKLSQLSDFANKELQKDGTQPGAPGLPPGGVQFSQESLLSAPDNPLAFQAPSQPDIPAPSLPPSQAMSQQLPGDGAQPPADDPQKAMAAAVAAATMPAMNFDPQQLMQSMALMPTLMGNMDWSHLAVPHMGEAETETQPGPRSKTGKPTRRGPMDEMRQLVRILVKLIPQSIAHIGANEEAGGGNRISEEQIKNYLDKTLGDAPRPNWGVPNGWFSYVSELFTWALGRPVDEDSCKKCAKREPGRSWEALDGELAAIGVHPHCWPLPLTLLSVREAEKNPIAQPIPQMPAVKRGSGGDGGESVSRARRGGPTVDLDRLTEYELWKHLLDVLNACTNRNNTSPGDVVQQVANLKSQAKNQMDALAGGLNMLQYVPVMGLDGNPSMMAFLGGMQGMPMGLPQVAGMQMQMGPDGQLMADGAAVAAAAQAAMAVADPAAAAALAAAAGGEEPSAKRQRRDDGTEEGGEDDGAPMSASDARGTLFGALGGGDATKEAAGATSVNPPLAAMAQQQHEAAAAAAAAQQLGQLPLLYTTQPGFVMPPGMAEGTPAETKHEGA</sequence>
<protein>
    <submittedName>
        <fullName evidence="3">Calcium sensing chloroplastic</fullName>
    </submittedName>
</protein>
<feature type="region of interest" description="Disordered" evidence="1">
    <location>
        <begin position="742"/>
        <end position="767"/>
    </location>
</feature>
<dbReference type="InterPro" id="IPR036873">
    <property type="entry name" value="Rhodanese-like_dom_sf"/>
</dbReference>
<dbReference type="PROSITE" id="PS50206">
    <property type="entry name" value="RHODANESE_3"/>
    <property type="match status" value="1"/>
</dbReference>
<feature type="region of interest" description="Disordered" evidence="1">
    <location>
        <begin position="586"/>
        <end position="608"/>
    </location>
</feature>
<keyword evidence="4" id="KW-1185">Reference proteome</keyword>
<dbReference type="Gene3D" id="3.40.250.10">
    <property type="entry name" value="Rhodanese-like domain"/>
    <property type="match status" value="1"/>
</dbReference>
<feature type="region of interest" description="Disordered" evidence="1">
    <location>
        <begin position="376"/>
        <end position="402"/>
    </location>
</feature>
<dbReference type="GO" id="GO:0090333">
    <property type="term" value="P:regulation of stomatal closure"/>
    <property type="evidence" value="ECO:0007669"/>
    <property type="project" value="InterPro"/>
</dbReference>
<dbReference type="OrthoDB" id="513222at2759"/>
<dbReference type="Proteomes" id="UP000239649">
    <property type="component" value="Unassembled WGS sequence"/>
</dbReference>
<feature type="region of interest" description="Disordered" evidence="1">
    <location>
        <begin position="898"/>
        <end position="942"/>
    </location>
</feature>
<dbReference type="InterPro" id="IPR044690">
    <property type="entry name" value="CAS_plant"/>
</dbReference>
<organism evidence="3 4">
    <name type="scientific">Micractinium conductrix</name>
    <dbReference type="NCBI Taxonomy" id="554055"/>
    <lineage>
        <taxon>Eukaryota</taxon>
        <taxon>Viridiplantae</taxon>
        <taxon>Chlorophyta</taxon>
        <taxon>core chlorophytes</taxon>
        <taxon>Trebouxiophyceae</taxon>
        <taxon>Chlorellales</taxon>
        <taxon>Chlorellaceae</taxon>
        <taxon>Chlorella clade</taxon>
        <taxon>Micractinium</taxon>
    </lineage>
</organism>
<dbReference type="InterPro" id="IPR001763">
    <property type="entry name" value="Rhodanese-like_dom"/>
</dbReference>
<feature type="compositionally biased region" description="Acidic residues" evidence="1">
    <location>
        <begin position="915"/>
        <end position="924"/>
    </location>
</feature>
<feature type="domain" description="Rhodanese" evidence="2">
    <location>
        <begin position="243"/>
        <end position="361"/>
    </location>
</feature>